<dbReference type="EMBL" id="KN122054">
    <property type="protein sequence ID" value="KFO33733.1"/>
    <property type="molecule type" value="Genomic_DNA"/>
</dbReference>
<accession>A0A091DTG3</accession>
<protein>
    <submittedName>
        <fullName evidence="2">Forkhead box protein C1-B</fullName>
    </submittedName>
</protein>
<evidence type="ECO:0000313" key="3">
    <source>
        <dbReference type="Proteomes" id="UP000028990"/>
    </source>
</evidence>
<name>A0A091DTG3_FUKDA</name>
<evidence type="ECO:0000256" key="1">
    <source>
        <dbReference type="SAM" id="MobiDB-lite"/>
    </source>
</evidence>
<feature type="region of interest" description="Disordered" evidence="1">
    <location>
        <begin position="1"/>
        <end position="38"/>
    </location>
</feature>
<reference evidence="2 3" key="1">
    <citation type="submission" date="2013-11" db="EMBL/GenBank/DDBJ databases">
        <title>The Damaraland mole rat (Fukomys damarensis) genome and evolution of African mole rats.</title>
        <authorList>
            <person name="Gladyshev V.N."/>
            <person name="Fang X."/>
        </authorList>
    </citation>
    <scope>NUCLEOTIDE SEQUENCE [LARGE SCALE GENOMIC DNA]</scope>
    <source>
        <tissue evidence="2">Liver</tissue>
    </source>
</reference>
<proteinExistence type="predicted"/>
<dbReference type="AlphaFoldDB" id="A0A091DTG3"/>
<keyword evidence="3" id="KW-1185">Reference proteome</keyword>
<feature type="region of interest" description="Disordered" evidence="1">
    <location>
        <begin position="126"/>
        <end position="145"/>
    </location>
</feature>
<organism evidence="2 3">
    <name type="scientific">Fukomys damarensis</name>
    <name type="common">Damaraland mole rat</name>
    <name type="synonym">Cryptomys damarensis</name>
    <dbReference type="NCBI Taxonomy" id="885580"/>
    <lineage>
        <taxon>Eukaryota</taxon>
        <taxon>Metazoa</taxon>
        <taxon>Chordata</taxon>
        <taxon>Craniata</taxon>
        <taxon>Vertebrata</taxon>
        <taxon>Euteleostomi</taxon>
        <taxon>Mammalia</taxon>
        <taxon>Eutheria</taxon>
        <taxon>Euarchontoglires</taxon>
        <taxon>Glires</taxon>
        <taxon>Rodentia</taxon>
        <taxon>Hystricomorpha</taxon>
        <taxon>Bathyergidae</taxon>
        <taxon>Fukomys</taxon>
    </lineage>
</organism>
<sequence length="199" mass="21331">MPPRGDSPSLVHPKSYRTGPGSPEQTPAPAAVDAKERTAELEQRLSGVCCQSPGCGRMWAQSPQIYFGLQEFPAPPANLERAGGVEMRLLEQLHGVSSRGFRHGVDAWHTVTQSMACNGNLSAPKGAEAPGHCPRGQSGDAAGRGEQQNFHSVREMFESQRLGLNNSPVNGNSSCQMAFPASQSLYRPSGAFVYDCSKF</sequence>
<evidence type="ECO:0000313" key="2">
    <source>
        <dbReference type="EMBL" id="KFO33733.1"/>
    </source>
</evidence>
<dbReference type="Proteomes" id="UP000028990">
    <property type="component" value="Unassembled WGS sequence"/>
</dbReference>
<gene>
    <name evidence="2" type="ORF">H920_04727</name>
</gene>